<reference evidence="4" key="2">
    <citation type="submission" date="2025-08" db="UniProtKB">
        <authorList>
            <consortium name="Ensembl"/>
        </authorList>
    </citation>
    <scope>IDENTIFICATION</scope>
</reference>
<dbReference type="HOGENOM" id="CLU_067477_0_0_1"/>
<feature type="domain" description="RRM" evidence="3">
    <location>
        <begin position="10"/>
        <end position="96"/>
    </location>
</feature>
<reference evidence="4" key="3">
    <citation type="submission" date="2025-09" db="UniProtKB">
        <authorList>
            <consortium name="Ensembl"/>
        </authorList>
    </citation>
    <scope>IDENTIFICATION</scope>
</reference>
<evidence type="ECO:0000313" key="5">
    <source>
        <dbReference type="Proteomes" id="UP000018468"/>
    </source>
</evidence>
<evidence type="ECO:0000259" key="3">
    <source>
        <dbReference type="PROSITE" id="PS50102"/>
    </source>
</evidence>
<dbReference type="SUPFAM" id="SSF54928">
    <property type="entry name" value="RNA-binding domain, RBD"/>
    <property type="match status" value="1"/>
</dbReference>
<evidence type="ECO:0000313" key="4">
    <source>
        <dbReference type="Ensembl" id="ENSLOCP00000001817.1"/>
    </source>
</evidence>
<reference evidence="5" key="1">
    <citation type="submission" date="2011-12" db="EMBL/GenBank/DDBJ databases">
        <title>The Draft Genome of Lepisosteus oculatus.</title>
        <authorList>
            <consortium name="The Broad Institute Genome Assembly &amp; Analysis Group"/>
            <consortium name="Computational R&amp;D Group"/>
            <consortium name="and Sequencing Platform"/>
            <person name="Di Palma F."/>
            <person name="Alfoldi J."/>
            <person name="Johnson J."/>
            <person name="Berlin A."/>
            <person name="Gnerre S."/>
            <person name="Jaffe D."/>
            <person name="MacCallum I."/>
            <person name="Young S."/>
            <person name="Walker B.J."/>
            <person name="Lander E.S."/>
            <person name="Lindblad-Toh K."/>
        </authorList>
    </citation>
    <scope>NUCLEOTIDE SEQUENCE [LARGE SCALE GENOMIC DNA]</scope>
</reference>
<sequence length="270" mass="30577">WRRMDAEEARTIVVAGVPDDALDRGRMADKLVIHFQRARSGGGDVAAIRYPTAFKGVAFITFEEQRDADRVLQMTQTLQDPELLEEYPLTVYPFSQDVFCYARAEVDLSLFGDGGNVLRGLRSTRRPVRVTVAPPHRWALVEGPFTAVRELREELSKLAGREGRQQPLRLGAEGPAKSPTKQVPGAGAGECSVWLDSNVFRYVQHYHKEDLDRISREYFVERTTEVQGELTCITLTESARGPSQLRRAHLELQELLADLQRPLRTQIIQY</sequence>
<dbReference type="Proteomes" id="UP000018468">
    <property type="component" value="Linkage group LG12"/>
</dbReference>
<dbReference type="InParanoid" id="W5M0B0"/>
<name>W5M0B0_LEPOC</name>
<keyword evidence="1" id="KW-0694">RNA-binding</keyword>
<keyword evidence="5" id="KW-1185">Reference proteome</keyword>
<dbReference type="PANTHER" id="PTHR15225:SF8">
    <property type="entry name" value="RNA-BINDING PROTEIN 43"/>
    <property type="match status" value="1"/>
</dbReference>
<dbReference type="Ensembl" id="ENSLOCT00000001822.1">
    <property type="protein sequence ID" value="ENSLOCP00000001817.1"/>
    <property type="gene ID" value="ENSLOCG00000001583.1"/>
</dbReference>
<dbReference type="InterPro" id="IPR000504">
    <property type="entry name" value="RRM_dom"/>
</dbReference>
<proteinExistence type="predicted"/>
<dbReference type="GO" id="GO:0003723">
    <property type="term" value="F:RNA binding"/>
    <property type="evidence" value="ECO:0007669"/>
    <property type="project" value="UniProtKB-UniRule"/>
</dbReference>
<evidence type="ECO:0000256" key="2">
    <source>
        <dbReference type="SAM" id="MobiDB-lite"/>
    </source>
</evidence>
<dbReference type="OMA" id="FYETHID"/>
<accession>W5M0B0</accession>
<dbReference type="PROSITE" id="PS50102">
    <property type="entry name" value="RRM"/>
    <property type="match status" value="1"/>
</dbReference>
<dbReference type="STRING" id="7918.ENSLOCP00000001817"/>
<evidence type="ECO:0000256" key="1">
    <source>
        <dbReference type="PROSITE-ProRule" id="PRU00176"/>
    </source>
</evidence>
<dbReference type="eggNOG" id="ENOG502S45N">
    <property type="taxonomic scope" value="Eukaryota"/>
</dbReference>
<feature type="region of interest" description="Disordered" evidence="2">
    <location>
        <begin position="162"/>
        <end position="184"/>
    </location>
</feature>
<dbReference type="InterPro" id="IPR012677">
    <property type="entry name" value="Nucleotide-bd_a/b_plait_sf"/>
</dbReference>
<dbReference type="AlphaFoldDB" id="W5M0B0"/>
<dbReference type="Pfam" id="PF07292">
    <property type="entry name" value="NID"/>
    <property type="match status" value="1"/>
</dbReference>
<dbReference type="GeneTree" id="ENSGT01140000282607"/>
<organism evidence="4 5">
    <name type="scientific">Lepisosteus oculatus</name>
    <name type="common">Spotted gar</name>
    <dbReference type="NCBI Taxonomy" id="7918"/>
    <lineage>
        <taxon>Eukaryota</taxon>
        <taxon>Metazoa</taxon>
        <taxon>Chordata</taxon>
        <taxon>Craniata</taxon>
        <taxon>Vertebrata</taxon>
        <taxon>Euteleostomi</taxon>
        <taxon>Actinopterygii</taxon>
        <taxon>Neopterygii</taxon>
        <taxon>Holostei</taxon>
        <taxon>Semionotiformes</taxon>
        <taxon>Lepisosteidae</taxon>
        <taxon>Lepisosteus</taxon>
    </lineage>
</organism>
<dbReference type="Bgee" id="ENSLOCG00000001583">
    <property type="expression patterns" value="Expressed in testis and 6 other cell types or tissues"/>
</dbReference>
<dbReference type="InterPro" id="IPR035979">
    <property type="entry name" value="RBD_domain_sf"/>
</dbReference>
<dbReference type="InterPro" id="IPR009909">
    <property type="entry name" value="Nmi/IFP35_dom"/>
</dbReference>
<protein>
    <submittedName>
        <fullName evidence="4">RNA binding motif protein 43</fullName>
    </submittedName>
</protein>
<dbReference type="EMBL" id="AHAT01011643">
    <property type="status" value="NOT_ANNOTATED_CDS"/>
    <property type="molecule type" value="Genomic_DNA"/>
</dbReference>
<dbReference type="Gene3D" id="3.30.70.330">
    <property type="match status" value="1"/>
</dbReference>
<dbReference type="PANTHER" id="PTHR15225">
    <property type="entry name" value="INTERFERON-INDUCED PROTEIN 35/NMI N-MYC/STAT INTERACTING PROTEIN"/>
    <property type="match status" value="1"/>
</dbReference>